<sequence length="203" mass="22640">MNEFINNLRDSRQIAAAALAVIYGIYVLFTLSGDPSSTQLTVTLLVASAISYIIPHLSTSIIVGRLASESQSKTYLDILERESESLDEVYLEIPDEYIVEELPDKISDFDSAKMVDKQLFDQVDGSQFDKIDSRLRGAVALLVVIILTSITSPIFSHIFYANREVFLVNVLCSIIILGVGLIVYQDILEIVEYTPVDIKDENQ</sequence>
<feature type="transmembrane region" description="Helical" evidence="1">
    <location>
        <begin position="41"/>
        <end position="63"/>
    </location>
</feature>
<keyword evidence="1" id="KW-1133">Transmembrane helix</keyword>
<evidence type="ECO:0000256" key="1">
    <source>
        <dbReference type="SAM" id="Phobius"/>
    </source>
</evidence>
<keyword evidence="1" id="KW-0472">Membrane</keyword>
<evidence type="ECO:0000313" key="3">
    <source>
        <dbReference type="Proteomes" id="UP000010843"/>
    </source>
</evidence>
<proteinExistence type="predicted"/>
<dbReference type="STRING" id="797303.Natpe_2719"/>
<protein>
    <submittedName>
        <fullName evidence="2">Uncharacterized protein</fullName>
    </submittedName>
</protein>
<dbReference type="Proteomes" id="UP000010843">
    <property type="component" value="Chromosome"/>
</dbReference>
<dbReference type="GeneID" id="43321541"/>
<evidence type="ECO:0000313" key="2">
    <source>
        <dbReference type="EMBL" id="AGB32524.1"/>
    </source>
</evidence>
<dbReference type="HOGENOM" id="CLU_1346447_0_0_2"/>
<organism evidence="2 3">
    <name type="scientific">Natrinema pellirubrum (strain DSM 15624 / CIP 106293 / JCM 10476 / NCIMB 786 / 157)</name>
    <dbReference type="NCBI Taxonomy" id="797303"/>
    <lineage>
        <taxon>Archaea</taxon>
        <taxon>Methanobacteriati</taxon>
        <taxon>Methanobacteriota</taxon>
        <taxon>Stenosarchaea group</taxon>
        <taxon>Halobacteria</taxon>
        <taxon>Halobacteriales</taxon>
        <taxon>Natrialbaceae</taxon>
        <taxon>Natrinema</taxon>
    </lineage>
</organism>
<keyword evidence="1" id="KW-0812">Transmembrane</keyword>
<name>L0JMN1_NATP1</name>
<feature type="transmembrane region" description="Helical" evidence="1">
    <location>
        <begin position="138"/>
        <end position="160"/>
    </location>
</feature>
<feature type="transmembrane region" description="Helical" evidence="1">
    <location>
        <begin position="12"/>
        <end position="29"/>
    </location>
</feature>
<dbReference type="AlphaFoldDB" id="L0JMN1"/>
<feature type="transmembrane region" description="Helical" evidence="1">
    <location>
        <begin position="166"/>
        <end position="184"/>
    </location>
</feature>
<dbReference type="RefSeq" id="WP_015299108.1">
    <property type="nucleotide sequence ID" value="NC_019962.1"/>
</dbReference>
<dbReference type="KEGG" id="npe:Natpe_2719"/>
<accession>L0JMN1</accession>
<dbReference type="EMBL" id="CP003372">
    <property type="protein sequence ID" value="AGB32524.1"/>
    <property type="molecule type" value="Genomic_DNA"/>
</dbReference>
<reference evidence="3" key="1">
    <citation type="submission" date="2012-02" db="EMBL/GenBank/DDBJ databases">
        <title>Complete sequence of chromosome of Natrinema pellirubrum DSM 15624.</title>
        <authorList>
            <person name="Lucas S."/>
            <person name="Han J."/>
            <person name="Lapidus A."/>
            <person name="Cheng J.-F."/>
            <person name="Goodwin L."/>
            <person name="Pitluck S."/>
            <person name="Peters L."/>
            <person name="Teshima H."/>
            <person name="Detter J.C."/>
            <person name="Han C."/>
            <person name="Tapia R."/>
            <person name="Land M."/>
            <person name="Hauser L."/>
            <person name="Kyrpides N."/>
            <person name="Ivanova N."/>
            <person name="Pagani I."/>
            <person name="Sproer C."/>
            <person name="Anderson I."/>
            <person name="Woyke T."/>
        </authorList>
    </citation>
    <scope>NUCLEOTIDE SEQUENCE [LARGE SCALE GENOMIC DNA]</scope>
    <source>
        <strain evidence="3">DSM 15624 / JCM 10476 / NCIMB 786</strain>
    </source>
</reference>
<gene>
    <name evidence="2" type="ordered locus">Natpe_2719</name>
</gene>